<name>A0A2M6UB35_9BRAD</name>
<evidence type="ECO:0008006" key="3">
    <source>
        <dbReference type="Google" id="ProtNLM"/>
    </source>
</evidence>
<organism evidence="1 2">
    <name type="scientific">Bradyrhizobium nitroreducens</name>
    <dbReference type="NCBI Taxonomy" id="709803"/>
    <lineage>
        <taxon>Bacteria</taxon>
        <taxon>Pseudomonadati</taxon>
        <taxon>Pseudomonadota</taxon>
        <taxon>Alphaproteobacteria</taxon>
        <taxon>Hyphomicrobiales</taxon>
        <taxon>Nitrobacteraceae</taxon>
        <taxon>Bradyrhizobium</taxon>
    </lineage>
</organism>
<evidence type="ECO:0000313" key="2">
    <source>
        <dbReference type="Proteomes" id="UP000228930"/>
    </source>
</evidence>
<dbReference type="EMBL" id="LFJC01000003">
    <property type="protein sequence ID" value="PIT01832.1"/>
    <property type="molecule type" value="Genomic_DNA"/>
</dbReference>
<evidence type="ECO:0000313" key="1">
    <source>
        <dbReference type="EMBL" id="PIT01832.1"/>
    </source>
</evidence>
<keyword evidence="2" id="KW-1185">Reference proteome</keyword>
<accession>A0A2M6UB35</accession>
<dbReference type="SUPFAM" id="SSF56784">
    <property type="entry name" value="HAD-like"/>
    <property type="match status" value="1"/>
</dbReference>
<protein>
    <recommendedName>
        <fullName evidence="3">Haloacid dehalogenase-like hydrolase</fullName>
    </recommendedName>
</protein>
<dbReference type="Proteomes" id="UP000228930">
    <property type="component" value="Unassembled WGS sequence"/>
</dbReference>
<dbReference type="InterPro" id="IPR036412">
    <property type="entry name" value="HAD-like_sf"/>
</dbReference>
<dbReference type="Gene3D" id="3.40.50.1000">
    <property type="entry name" value="HAD superfamily/HAD-like"/>
    <property type="match status" value="1"/>
</dbReference>
<dbReference type="InterPro" id="IPR023214">
    <property type="entry name" value="HAD_sf"/>
</dbReference>
<gene>
    <name evidence="1" type="ORF">TSA1_14395</name>
</gene>
<proteinExistence type="predicted"/>
<comment type="caution">
    <text evidence="1">The sequence shown here is derived from an EMBL/GenBank/DDBJ whole genome shotgun (WGS) entry which is preliminary data.</text>
</comment>
<dbReference type="AlphaFoldDB" id="A0A2M6UB35"/>
<sequence length="206" mass="22509">MSGVRIGIDFDNTIICYDRVFAAVAHQRGLVPEGWAGLKTDVRDFLRSRPGGELAWQGLQGFVYGKGIGGAEIYPGVREFLASCRKAGASVYIVSHKTQFGHQDPDHTDLREAARGWLRGAGLIDAADAAVAAGNVYFEDTMAAKVERLASLDLDIFIDDLVDVFEQPHFPKATRSILFTQSRPPHPVHCEPLATWADISRGVFAP</sequence>
<reference evidence="1 2" key="1">
    <citation type="submission" date="2015-06" db="EMBL/GenBank/DDBJ databases">
        <title>Comparative genome analysis of nirS-carrying Bradyrhizobium sp. strains.</title>
        <authorList>
            <person name="Ishii S."/>
            <person name="Jang J."/>
            <person name="Nishizawa T."/>
            <person name="Senoo K."/>
        </authorList>
    </citation>
    <scope>NUCLEOTIDE SEQUENCE [LARGE SCALE GENOMIC DNA]</scope>
    <source>
        <strain evidence="1 2">TSA1</strain>
    </source>
</reference>